<dbReference type="EMBL" id="KT254130">
    <property type="protein sequence ID" value="ALJ99237.1"/>
    <property type="molecule type" value="Genomic_DNA"/>
</dbReference>
<proteinExistence type="predicted"/>
<name>A0A0P0I8R1_9CAUD</name>
<organism evidence="1 2">
    <name type="scientific">Pbunalikevirus phiVader</name>
    <dbReference type="NCBI Taxonomy" id="1737467"/>
    <lineage>
        <taxon>Viruses</taxon>
        <taxon>Duplodnaviria</taxon>
        <taxon>Heunggongvirae</taxon>
        <taxon>Uroviricota</taxon>
        <taxon>Caudoviricetes</taxon>
        <taxon>Lindbergviridae</taxon>
        <taxon>Pbunavirus</taxon>
        <taxon>Pbunavirus PB1</taxon>
    </lineage>
</organism>
<sequence>MYAPDHPEEVPMSFLEMQIDPPQTRQTAPSFVLVGILYLIGDGRLDDKPFTSFNLSFGSREEAERARDKIIEHYLDRRDIRAEIIRCY</sequence>
<reference evidence="1 2" key="1">
    <citation type="journal article" date="2015" name="Virol. J.">
        <title>Bacteriophages isolated from Lake Michigan demonstrate broad host-range across several bacterial phyla.</title>
        <authorList>
            <person name="Malki K."/>
            <person name="Kula A."/>
            <person name="Bruder K."/>
            <person name="Sible E."/>
            <person name="Hatzopoulos T."/>
            <person name="Steidel S."/>
            <person name="Watkins S.C."/>
            <person name="Putonti C."/>
        </authorList>
    </citation>
    <scope>NUCLEOTIDE SEQUENCE [LARGE SCALE GENOMIC DNA]</scope>
</reference>
<protein>
    <submittedName>
        <fullName evidence="1">Uncharacterized protein</fullName>
    </submittedName>
</protein>
<dbReference type="Proteomes" id="UP000221348">
    <property type="component" value="Segment"/>
</dbReference>
<accession>A0A0P0I8R1</accession>
<evidence type="ECO:0000313" key="2">
    <source>
        <dbReference type="Proteomes" id="UP000221348"/>
    </source>
</evidence>
<evidence type="ECO:0000313" key="1">
    <source>
        <dbReference type="EMBL" id="ALJ99237.1"/>
    </source>
</evidence>